<dbReference type="PANTHER" id="PTHR46390:SF1">
    <property type="entry name" value="MANNOSE-1-PHOSPHATE GUANYLYLTRANSFERASE"/>
    <property type="match status" value="1"/>
</dbReference>
<dbReference type="Gene3D" id="3.90.550.10">
    <property type="entry name" value="Spore Coat Polysaccharide Biosynthesis Protein SpsA, Chain A"/>
    <property type="match status" value="1"/>
</dbReference>
<dbReference type="EMBL" id="FRAF01000005">
    <property type="protein sequence ID" value="SHJ90396.1"/>
    <property type="molecule type" value="Genomic_DNA"/>
</dbReference>
<dbReference type="InterPro" id="IPR001538">
    <property type="entry name" value="Man6P_isomerase-2_C"/>
</dbReference>
<dbReference type="SUPFAM" id="SSF51182">
    <property type="entry name" value="RmlC-like cupins"/>
    <property type="match status" value="1"/>
</dbReference>
<dbReference type="PANTHER" id="PTHR46390">
    <property type="entry name" value="MANNOSE-1-PHOSPHATE GUANYLYLTRANSFERASE"/>
    <property type="match status" value="1"/>
</dbReference>
<name>A0A1M6N415_9BACL</name>
<dbReference type="Gene3D" id="2.60.120.10">
    <property type="entry name" value="Jelly Rolls"/>
    <property type="match status" value="1"/>
</dbReference>
<sequence>MKIILLSGGSGKRLWPMSNEARSKQFLKVLPDKETGQPVSMLQRVWKQLEDVGMQNNAYVCASKAQWELVQSQLGEISFIQEPARRDTFPAISLAALYLLDREGISPDEVVAVVPVDHFVENHYFQQIVRLEQVLQESSADMVLMGVVPEEPTSKFGYIVPGESTDGIAWVEQFVEKPSSDIAQKLMDRGALWNCGVFAFRLSFLRHWLASRGYHATYQGLRGQFLELPKRSFDYEVVEKTGKIAVLPYRGVWKDLGTWASLSEEMSQPLLGSGVLKDCQETHVLNELGIPVVALGVQGMMIAATPDGILVADKEASAHLKDVVEPFQGRPMYEERRWGSYRVLDYQKLEEGEVLTKWIEISPGCNLSYQKHFHRTETWTILEGHGEVALDNRIFPIGAGDVVRVYAEQWHAIRALDRLKLVEVQRGSELIEEDILRRYMEWREIVEACSLGRESSIAVSTSVL</sequence>
<dbReference type="AlphaFoldDB" id="A0A1M6N415"/>
<keyword evidence="4" id="KW-1185">Reference proteome</keyword>
<keyword evidence="3" id="KW-0808">Transferase</keyword>
<dbReference type="Pfam" id="PF01050">
    <property type="entry name" value="MannoseP_isomer"/>
    <property type="match status" value="1"/>
</dbReference>
<dbReference type="RefSeq" id="WP_072873317.1">
    <property type="nucleotide sequence ID" value="NZ_FRAF01000005.1"/>
</dbReference>
<dbReference type="GO" id="GO:0009298">
    <property type="term" value="P:GDP-mannose biosynthetic process"/>
    <property type="evidence" value="ECO:0007669"/>
    <property type="project" value="TreeGrafter"/>
</dbReference>
<dbReference type="GO" id="GO:0005976">
    <property type="term" value="P:polysaccharide metabolic process"/>
    <property type="evidence" value="ECO:0007669"/>
    <property type="project" value="InterPro"/>
</dbReference>
<dbReference type="STRING" id="1830138.SAMN05443507_10573"/>
<protein>
    <submittedName>
        <fullName evidence="3">Mannose-1-phosphate guanylyltransferase</fullName>
    </submittedName>
</protein>
<dbReference type="SUPFAM" id="SSF53448">
    <property type="entry name" value="Nucleotide-diphospho-sugar transferases"/>
    <property type="match status" value="1"/>
</dbReference>
<gene>
    <name evidence="3" type="ORF">SAMN05443507_10573</name>
</gene>
<proteinExistence type="predicted"/>
<evidence type="ECO:0000313" key="4">
    <source>
        <dbReference type="Proteomes" id="UP000184016"/>
    </source>
</evidence>
<dbReference type="GO" id="GO:0004475">
    <property type="term" value="F:mannose-1-phosphate guanylyltransferase (GTP) activity"/>
    <property type="evidence" value="ECO:0007669"/>
    <property type="project" value="TreeGrafter"/>
</dbReference>
<feature type="domain" description="Mannose-6-phosphate isomerase type II C-terminal" evidence="2">
    <location>
        <begin position="336"/>
        <end position="437"/>
    </location>
</feature>
<keyword evidence="3" id="KW-0548">Nucleotidyltransferase</keyword>
<dbReference type="OrthoDB" id="9806359at2"/>
<dbReference type="InterPro" id="IPR005835">
    <property type="entry name" value="NTP_transferase_dom"/>
</dbReference>
<dbReference type="InterPro" id="IPR011051">
    <property type="entry name" value="RmlC_Cupin_sf"/>
</dbReference>
<accession>A0A1M6N415</accession>
<evidence type="ECO:0000259" key="2">
    <source>
        <dbReference type="Pfam" id="PF01050"/>
    </source>
</evidence>
<organism evidence="3 4">
    <name type="scientific">Alicyclobacillus tolerans</name>
    <dbReference type="NCBI Taxonomy" id="90970"/>
    <lineage>
        <taxon>Bacteria</taxon>
        <taxon>Bacillati</taxon>
        <taxon>Bacillota</taxon>
        <taxon>Bacilli</taxon>
        <taxon>Bacillales</taxon>
        <taxon>Alicyclobacillaceae</taxon>
        <taxon>Alicyclobacillus</taxon>
    </lineage>
</organism>
<evidence type="ECO:0000259" key="1">
    <source>
        <dbReference type="Pfam" id="PF00483"/>
    </source>
</evidence>
<dbReference type="Pfam" id="PF00483">
    <property type="entry name" value="NTP_transferase"/>
    <property type="match status" value="1"/>
</dbReference>
<dbReference type="Proteomes" id="UP000184016">
    <property type="component" value="Unassembled WGS sequence"/>
</dbReference>
<dbReference type="InterPro" id="IPR051161">
    <property type="entry name" value="Mannose-6P_isomerase_type2"/>
</dbReference>
<reference evidence="4" key="1">
    <citation type="submission" date="2016-11" db="EMBL/GenBank/DDBJ databases">
        <authorList>
            <person name="Varghese N."/>
            <person name="Submissions S."/>
        </authorList>
    </citation>
    <scope>NUCLEOTIDE SEQUENCE [LARGE SCALE GENOMIC DNA]</scope>
    <source>
        <strain evidence="4">USBA-503</strain>
    </source>
</reference>
<feature type="domain" description="Nucleotidyl transferase" evidence="1">
    <location>
        <begin position="3"/>
        <end position="266"/>
    </location>
</feature>
<evidence type="ECO:0000313" key="3">
    <source>
        <dbReference type="EMBL" id="SHJ90396.1"/>
    </source>
</evidence>
<dbReference type="CDD" id="cd02213">
    <property type="entry name" value="cupin_PMI_typeII_C"/>
    <property type="match status" value="1"/>
</dbReference>
<dbReference type="InterPro" id="IPR029044">
    <property type="entry name" value="Nucleotide-diphossugar_trans"/>
</dbReference>
<dbReference type="InterPro" id="IPR014710">
    <property type="entry name" value="RmlC-like_jellyroll"/>
</dbReference>